<keyword evidence="2" id="KW-1185">Reference proteome</keyword>
<dbReference type="RefSeq" id="WP_180858051.1">
    <property type="nucleotide sequence ID" value="NZ_CAIJDE010000044.1"/>
</dbReference>
<gene>
    <name evidence="1" type="ORF">FLAPXU55_02544</name>
</gene>
<reference evidence="1 2" key="1">
    <citation type="submission" date="2020-06" db="EMBL/GenBank/DDBJ databases">
        <authorList>
            <person name="Criscuolo A."/>
        </authorList>
    </citation>
    <scope>NUCLEOTIDE SEQUENCE [LARGE SCALE GENOMIC DNA]</scope>
    <source>
        <strain evidence="1">PXU-55</strain>
    </source>
</reference>
<accession>A0A9N8J429</accession>
<organism evidence="1 2">
    <name type="scientific">Flavobacterium panici</name>
    <dbReference type="NCBI Taxonomy" id="2654843"/>
    <lineage>
        <taxon>Bacteria</taxon>
        <taxon>Pseudomonadati</taxon>
        <taxon>Bacteroidota</taxon>
        <taxon>Flavobacteriia</taxon>
        <taxon>Flavobacteriales</taxon>
        <taxon>Flavobacteriaceae</taxon>
        <taxon>Flavobacterium</taxon>
    </lineage>
</organism>
<dbReference type="Proteomes" id="UP000533639">
    <property type="component" value="Unassembled WGS sequence"/>
</dbReference>
<comment type="caution">
    <text evidence="1">The sequence shown here is derived from an EMBL/GenBank/DDBJ whole genome shotgun (WGS) entry which is preliminary data.</text>
</comment>
<evidence type="ECO:0000313" key="1">
    <source>
        <dbReference type="EMBL" id="CAC9974847.1"/>
    </source>
</evidence>
<sequence>MKTDISIKNIVSAVIYRKVMNPEEWIYSKIHIGNTSFEFDLEDNELPIFQINSPDVKTIITTRRIIEKSKDNLNSVKFEDIEKVIYGNFKGKPNMPELSSFEVIDVYGKEYNFQMETGKASIGLINAISTTLRLR</sequence>
<proteinExistence type="predicted"/>
<protein>
    <submittedName>
        <fullName evidence="1">Uncharacterized protein</fullName>
    </submittedName>
</protein>
<dbReference type="EMBL" id="CAIJDE010000044">
    <property type="protein sequence ID" value="CAC9974847.1"/>
    <property type="molecule type" value="Genomic_DNA"/>
</dbReference>
<evidence type="ECO:0000313" key="2">
    <source>
        <dbReference type="Proteomes" id="UP000533639"/>
    </source>
</evidence>
<dbReference type="AlphaFoldDB" id="A0A9N8J429"/>
<name>A0A9N8J429_9FLAO</name>